<dbReference type="OrthoDB" id="5400409at2759"/>
<dbReference type="eggNOG" id="ENOG502SJA0">
    <property type="taxonomic scope" value="Eukaryota"/>
</dbReference>
<feature type="region of interest" description="Disordered" evidence="1">
    <location>
        <begin position="523"/>
        <end position="636"/>
    </location>
</feature>
<protein>
    <submittedName>
        <fullName evidence="2">Uncharacterized protein</fullName>
    </submittedName>
</protein>
<keyword evidence="3" id="KW-1185">Reference proteome</keyword>
<evidence type="ECO:0000313" key="2">
    <source>
        <dbReference type="EMBL" id="EPE33328.1"/>
    </source>
</evidence>
<dbReference type="HOGENOM" id="CLU_006866_0_0_1"/>
<sequence>MSVSAGDVIRIAGLAWEIYRLGWGEEFDASQQYQEFGSDIKSLAENLNNIARVVENARATWAQESLRFARSRGPLQQRDWDLSSLNEIIGDYQKTLIECRKLLEENYEFRKSRNFAYNFEWNLVIQPKVDGLRRRLESHNAKIAILLKPLELNLLSEIHRDLADRIDAVHRSILHLQGLLIPDVEQALYEQARSTGAIVLVVPLEIERKFQLSAERIHPEMRFPGQFPLKAGADAFIAHFRESTRNFTAGNFLNERTPLPKQYLALLKCIWIIRSLLQSSRIREVPQDSQWPGYIRQLNEDVSVESQRFTAPSAQRLIAPNLNVLVQDDEYSIWPAENIAEHISPHSEVFLEEVMKIQLPAPSQSLQREMTVYRLEQSKFRLVESIEERGNQGARRQEFKMDIDLKTVNLTPLYATPSSRQKSLEVLINSPSTQIQPTFQDIKQTLRFQHLLTGYKVYERYDQAMVTVSFFVSDQKAPIVEHGRLQLWLPQPYGSGTSSSTTSVAPSTAQTPANMSQTTLNTAMGSMSLGNRPGDRSPLSPQAPSRGPSPFERRPNDTGRGPSPFDRRPSDTSSRSATPSQENVGSSRYSIRSFSTRNRNRTPSVMTSMTNSSSMSRSTVSSITTVSTGTGKAHLHHKPSKPLLVIFLKSQDSSAKLALAAIQIDDKTEVKRERCQCRTSNSKCRISCIERSDGFLHAQRWDADQGLMSWNLAQVGTEQRKDLPANAWNNVKRVSMSFDCLEDRYKFSGSPCSCKPKMAHDQARCILEGHHGIFGVVKQIGSQRLKNYHDQRDQSTSRNMVLGSLPEDEQDNIPTGSNYR</sequence>
<dbReference type="EMBL" id="KE145358">
    <property type="protein sequence ID" value="EPE33328.1"/>
    <property type="molecule type" value="Genomic_DNA"/>
</dbReference>
<gene>
    <name evidence="2" type="ORF">GLAREA_06340</name>
</gene>
<feature type="region of interest" description="Disordered" evidence="1">
    <location>
        <begin position="494"/>
        <end position="513"/>
    </location>
</feature>
<evidence type="ECO:0000313" key="3">
    <source>
        <dbReference type="Proteomes" id="UP000016922"/>
    </source>
</evidence>
<dbReference type="KEGG" id="glz:GLAREA_06340"/>
<reference evidence="2 3" key="1">
    <citation type="journal article" date="2013" name="BMC Genomics">
        <title>Genomics-driven discovery of the pneumocandin biosynthetic gene cluster in the fungus Glarea lozoyensis.</title>
        <authorList>
            <person name="Chen L."/>
            <person name="Yue Q."/>
            <person name="Zhang X."/>
            <person name="Xiang M."/>
            <person name="Wang C."/>
            <person name="Li S."/>
            <person name="Che Y."/>
            <person name="Ortiz-Lopez F.J."/>
            <person name="Bills G.F."/>
            <person name="Liu X."/>
            <person name="An Z."/>
        </authorList>
    </citation>
    <scope>NUCLEOTIDE SEQUENCE [LARGE SCALE GENOMIC DNA]</scope>
    <source>
        <strain evidence="3">ATCC 20868 / MF5171</strain>
    </source>
</reference>
<dbReference type="RefSeq" id="XP_008079945.1">
    <property type="nucleotide sequence ID" value="XM_008081754.1"/>
</dbReference>
<dbReference type="Proteomes" id="UP000016922">
    <property type="component" value="Unassembled WGS sequence"/>
</dbReference>
<dbReference type="GeneID" id="19465394"/>
<feature type="compositionally biased region" description="Low complexity" evidence="1">
    <location>
        <begin position="494"/>
        <end position="512"/>
    </location>
</feature>
<proteinExistence type="predicted"/>
<dbReference type="OMA" id="THMTQEI"/>
<feature type="compositionally biased region" description="Polar residues" evidence="1">
    <location>
        <begin position="571"/>
        <end position="597"/>
    </location>
</feature>
<organism evidence="2 3">
    <name type="scientific">Glarea lozoyensis (strain ATCC 20868 / MF5171)</name>
    <dbReference type="NCBI Taxonomy" id="1116229"/>
    <lineage>
        <taxon>Eukaryota</taxon>
        <taxon>Fungi</taxon>
        <taxon>Dikarya</taxon>
        <taxon>Ascomycota</taxon>
        <taxon>Pezizomycotina</taxon>
        <taxon>Leotiomycetes</taxon>
        <taxon>Helotiales</taxon>
        <taxon>Helotiaceae</taxon>
        <taxon>Glarea</taxon>
    </lineage>
</organism>
<evidence type="ECO:0000256" key="1">
    <source>
        <dbReference type="SAM" id="MobiDB-lite"/>
    </source>
</evidence>
<accession>S3E4K6</accession>
<feature type="region of interest" description="Disordered" evidence="1">
    <location>
        <begin position="788"/>
        <end position="820"/>
    </location>
</feature>
<name>S3E4K6_GLAL2</name>
<dbReference type="AlphaFoldDB" id="S3E4K6"/>
<feature type="compositionally biased region" description="Low complexity" evidence="1">
    <location>
        <begin position="602"/>
        <end position="630"/>
    </location>
</feature>